<organism evidence="6 7">
    <name type="scientific">Ustilaginoidea virens</name>
    <name type="common">Rice false smut fungus</name>
    <name type="synonym">Villosiclava virens</name>
    <dbReference type="NCBI Taxonomy" id="1159556"/>
    <lineage>
        <taxon>Eukaryota</taxon>
        <taxon>Fungi</taxon>
        <taxon>Dikarya</taxon>
        <taxon>Ascomycota</taxon>
        <taxon>Pezizomycotina</taxon>
        <taxon>Sordariomycetes</taxon>
        <taxon>Hypocreomycetidae</taxon>
        <taxon>Hypocreales</taxon>
        <taxon>Clavicipitaceae</taxon>
        <taxon>Ustilaginoidea</taxon>
    </lineage>
</organism>
<evidence type="ECO:0000256" key="2">
    <source>
        <dbReference type="ARBA" id="ARBA00007240"/>
    </source>
</evidence>
<feature type="domain" description="Ig-like" evidence="5">
    <location>
        <begin position="135"/>
        <end position="227"/>
    </location>
</feature>
<dbReference type="Gene3D" id="3.20.20.70">
    <property type="entry name" value="Aldolase class I"/>
    <property type="match status" value="1"/>
</dbReference>
<comment type="similarity">
    <text evidence="2">Belongs to the glycosyl hydrolases 36 family.</text>
</comment>
<dbReference type="GeneID" id="66062957"/>
<evidence type="ECO:0000256" key="1">
    <source>
        <dbReference type="ARBA" id="ARBA00001255"/>
    </source>
</evidence>
<protein>
    <recommendedName>
        <fullName evidence="5">Ig-like domain-containing protein</fullName>
    </recommendedName>
</protein>
<dbReference type="SUPFAM" id="SSF51445">
    <property type="entry name" value="(Trans)glycosidases"/>
    <property type="match status" value="1"/>
</dbReference>
<evidence type="ECO:0000259" key="5">
    <source>
        <dbReference type="PROSITE" id="PS50835"/>
    </source>
</evidence>
<dbReference type="PANTHER" id="PTHR31268:SF32">
    <property type="entry name" value="GALACTINOL--SUCROSE GALACTOSYLTRANSFERASE 2-RELATED"/>
    <property type="match status" value="1"/>
</dbReference>
<evidence type="ECO:0000313" key="6">
    <source>
        <dbReference type="EMBL" id="QUC17938.1"/>
    </source>
</evidence>
<dbReference type="GO" id="GO:0004557">
    <property type="term" value="F:alpha-galactosidase activity"/>
    <property type="evidence" value="ECO:0007669"/>
    <property type="project" value="UniProtKB-EC"/>
</dbReference>
<dbReference type="OrthoDB" id="4664297at2759"/>
<keyword evidence="7" id="KW-1185">Reference proteome</keyword>
<dbReference type="InterPro" id="IPR017853">
    <property type="entry name" value="GH"/>
</dbReference>
<dbReference type="KEGG" id="uvi:66062957"/>
<dbReference type="GO" id="GO:0047274">
    <property type="term" value="F:galactinol-sucrose galactosyltransferase activity"/>
    <property type="evidence" value="ECO:0007669"/>
    <property type="project" value="UniProtKB-EC"/>
</dbReference>
<dbReference type="AlphaFoldDB" id="A0A8E5HMD5"/>
<comment type="catalytic activity">
    <reaction evidence="4">
        <text>alpha-D-galactosyl-(1-&gt;3)-1D-myo-inositol + sucrose = raffinose + myo-inositol</text>
        <dbReference type="Rhea" id="RHEA:20161"/>
        <dbReference type="ChEBI" id="CHEBI:16634"/>
        <dbReference type="ChEBI" id="CHEBI:17268"/>
        <dbReference type="ChEBI" id="CHEBI:17505"/>
        <dbReference type="ChEBI" id="CHEBI:17992"/>
        <dbReference type="EC" id="2.4.1.82"/>
    </reaction>
</comment>
<evidence type="ECO:0000256" key="4">
    <source>
        <dbReference type="ARBA" id="ARBA00049426"/>
    </source>
</evidence>
<dbReference type="Proteomes" id="UP000027002">
    <property type="component" value="Chromosome 2"/>
</dbReference>
<dbReference type="EMBL" id="CP072754">
    <property type="protein sequence ID" value="QUC17938.1"/>
    <property type="molecule type" value="Genomic_DNA"/>
</dbReference>
<accession>A0A8E5HMD5</accession>
<comment type="catalytic activity">
    <reaction evidence="1">
        <text>Hydrolysis of terminal, non-reducing alpha-D-galactose residues in alpha-D-galactosides, including galactose oligosaccharides, galactomannans and galactolipids.</text>
        <dbReference type="EC" id="3.2.1.22"/>
    </reaction>
</comment>
<dbReference type="PROSITE" id="PS50835">
    <property type="entry name" value="IG_LIKE"/>
    <property type="match status" value="1"/>
</dbReference>
<gene>
    <name evidence="6" type="ORF">UV8b_02179</name>
</gene>
<reference evidence="6" key="1">
    <citation type="submission" date="2020-03" db="EMBL/GenBank/DDBJ databases">
        <title>A mixture of massive structural variations and highly conserved coding sequences in Ustilaginoidea virens genome.</title>
        <authorList>
            <person name="Zhang K."/>
            <person name="Zhao Z."/>
            <person name="Zhang Z."/>
            <person name="Li Y."/>
            <person name="Hsiang T."/>
            <person name="Sun W."/>
        </authorList>
    </citation>
    <scope>NUCLEOTIDE SEQUENCE</scope>
    <source>
        <strain evidence="6">UV-8b</strain>
    </source>
</reference>
<evidence type="ECO:0000256" key="3">
    <source>
        <dbReference type="ARBA" id="ARBA00023277"/>
    </source>
</evidence>
<keyword evidence="3" id="KW-0119">Carbohydrate metabolism</keyword>
<dbReference type="PANTHER" id="PTHR31268">
    <property type="match status" value="1"/>
</dbReference>
<dbReference type="InterPro" id="IPR007110">
    <property type="entry name" value="Ig-like_dom"/>
</dbReference>
<dbReference type="InterPro" id="IPR013785">
    <property type="entry name" value="Aldolase_TIM"/>
</dbReference>
<evidence type="ECO:0000313" key="7">
    <source>
        <dbReference type="Proteomes" id="UP000027002"/>
    </source>
</evidence>
<sequence length="853" mass="94062">MKAILQSYPPLGQVTVINDGKLTLTSILEISSARIQEPWQVSLRVSVDKSNWEDIQLSRVADGLEPPLLHTPDSSSSFVYFSHQIVLKERLQFTLRCRQAGDKCWRWVRDEGLADGIVLLPPAVTSSDRLQPCIPDLTAEWEVTSHVSQSPGTQVWSLNCSIPGSSGQASSSRNIGLGTPWGSFLRWFALVRHRPSWLGPRQGESNFVIDEDAILCCFLSSEGKTMALLAVSGVGDLSATFQQGEGNRVRVHARNDSRTSGTVTVLVSEGICFDNAVASVMYAARTLVSPYNATQHHRVASHETYGLTLSRWKAEWYDGLGFCTWNALGQQLSEEKLLSSVQRLAENGIRIANLIIDDNWQSLDRKGRDQSQFGWTDFEADKKAFPNGLRGLVTRVRALHPDIQSIFVWHALLGYWGGISPVGAIAKTYKTVTVTQENASQPDITVVAKKDLSRFYDEFYASLAQSGIDGVKTDAQVMVDLLTAASDRRDLVSGYLDVWTKASQKHFGSRVIACMSQFPRALFHPRLLQSGQDSTMRNSDDYFPNEPDSHTWHVWANGHNAIVARFLNAIPDWDMFQTMHEYSEFHAAARCVSGGPIYITDVPGEHNLPLIGQMTATTPLGQTIILRPSSVGRSIHAYNQYGIGSLLKIGSYNGSSQTGTGILGIFNVSSRHMNELIPLDSFPGVTPSTHYVIRAHTTCKTSAPMAMNRPAPLVAVSLDVRGYDVLCSFPVSRYEGNSFISGYAGVFGLTGKMTGCAAITSSQVVQSMAGEVWVKCSLKALGTLGIYISTLPLLKIEDDFMVSVEDRPVPFETVSRSHANDRVIEVDIEKAWRMMEAPGSRYNEIHVKVCFHA</sequence>
<dbReference type="Pfam" id="PF05691">
    <property type="entry name" value="Raffinose_syn"/>
    <property type="match status" value="2"/>
</dbReference>
<dbReference type="RefSeq" id="XP_042995611.1">
    <property type="nucleotide sequence ID" value="XM_043139677.1"/>
</dbReference>
<dbReference type="InterPro" id="IPR008811">
    <property type="entry name" value="Glycosyl_hydrolases_36"/>
</dbReference>
<name>A0A8E5HMD5_USTVR</name>
<proteinExistence type="inferred from homology"/>